<protein>
    <recommendedName>
        <fullName evidence="4">HTH araC/xylS-type domain-containing protein</fullName>
    </recommendedName>
</protein>
<dbReference type="SUPFAM" id="SSF51215">
    <property type="entry name" value="Regulatory protein AraC"/>
    <property type="match status" value="1"/>
</dbReference>
<name>A0A2V4A281_9BACT</name>
<dbReference type="InterPro" id="IPR037923">
    <property type="entry name" value="HTH-like"/>
</dbReference>
<dbReference type="Gene3D" id="1.10.10.60">
    <property type="entry name" value="Homeodomain-like"/>
    <property type="match status" value="2"/>
</dbReference>
<evidence type="ECO:0000259" key="4">
    <source>
        <dbReference type="PROSITE" id="PS01124"/>
    </source>
</evidence>
<keyword evidence="2" id="KW-0238">DNA-binding</keyword>
<dbReference type="EMBL" id="QFLI01000001">
    <property type="protein sequence ID" value="PXY02772.1"/>
    <property type="molecule type" value="Genomic_DNA"/>
</dbReference>
<keyword evidence="1" id="KW-0805">Transcription regulation</keyword>
<dbReference type="InterPro" id="IPR050204">
    <property type="entry name" value="AraC_XylS_family_regulators"/>
</dbReference>
<dbReference type="Proteomes" id="UP000248079">
    <property type="component" value="Unassembled WGS sequence"/>
</dbReference>
<evidence type="ECO:0000256" key="3">
    <source>
        <dbReference type="ARBA" id="ARBA00023163"/>
    </source>
</evidence>
<keyword evidence="3" id="KW-0804">Transcription</keyword>
<proteinExistence type="predicted"/>
<evidence type="ECO:0000313" key="6">
    <source>
        <dbReference type="Proteomes" id="UP000248079"/>
    </source>
</evidence>
<feature type="domain" description="HTH araC/xylS-type" evidence="4">
    <location>
        <begin position="161"/>
        <end position="258"/>
    </location>
</feature>
<evidence type="ECO:0000256" key="1">
    <source>
        <dbReference type="ARBA" id="ARBA00023015"/>
    </source>
</evidence>
<gene>
    <name evidence="5" type="ORF">DF185_01380</name>
</gene>
<accession>A0A2V4A281</accession>
<dbReference type="GO" id="GO:0043565">
    <property type="term" value="F:sequence-specific DNA binding"/>
    <property type="evidence" value="ECO:0007669"/>
    <property type="project" value="InterPro"/>
</dbReference>
<sequence>MEKRNKISDLDGIESLKVVNQKNDFPEHYHDTFCISLIENGMEAIKMGDNVIYTEKGHISINNPYEIHSNPKIEDSSENSFTTLYVSPDLVDSLLKKKKVNFQHQQFVQKKQLELFSAVIKNLEAKNSADLEKNLLNLLIGFDVQTKPVAEDANYSNEKWKNLTHWIDKHLEQKISLDFLARYMGMDKFSFAKEFRLKIGLSPINYVLMKKTFLAKKIITKDLNLTQLAYQLNFSDQAHFSRHFKRFIGVSPSDYKRQL</sequence>
<dbReference type="OrthoDB" id="1372329at2"/>
<dbReference type="SMART" id="SM00342">
    <property type="entry name" value="HTH_ARAC"/>
    <property type="match status" value="1"/>
</dbReference>
<dbReference type="InterPro" id="IPR018060">
    <property type="entry name" value="HTH_AraC"/>
</dbReference>
<dbReference type="Pfam" id="PF12833">
    <property type="entry name" value="HTH_18"/>
    <property type="match status" value="1"/>
</dbReference>
<dbReference type="Pfam" id="PF02311">
    <property type="entry name" value="AraC_binding"/>
    <property type="match status" value="1"/>
</dbReference>
<evidence type="ECO:0000256" key="2">
    <source>
        <dbReference type="ARBA" id="ARBA00023125"/>
    </source>
</evidence>
<dbReference type="InterPro" id="IPR009057">
    <property type="entry name" value="Homeodomain-like_sf"/>
</dbReference>
<organism evidence="5 6">
    <name type="scientific">Marinifilum breve</name>
    <dbReference type="NCBI Taxonomy" id="2184082"/>
    <lineage>
        <taxon>Bacteria</taxon>
        <taxon>Pseudomonadati</taxon>
        <taxon>Bacteroidota</taxon>
        <taxon>Bacteroidia</taxon>
        <taxon>Marinilabiliales</taxon>
        <taxon>Marinifilaceae</taxon>
    </lineage>
</organism>
<comment type="caution">
    <text evidence="5">The sequence shown here is derived from an EMBL/GenBank/DDBJ whole genome shotgun (WGS) entry which is preliminary data.</text>
</comment>
<dbReference type="PANTHER" id="PTHR46796">
    <property type="entry name" value="HTH-TYPE TRANSCRIPTIONAL ACTIVATOR RHAS-RELATED"/>
    <property type="match status" value="1"/>
</dbReference>
<dbReference type="InterPro" id="IPR003313">
    <property type="entry name" value="AraC-bd"/>
</dbReference>
<dbReference type="RefSeq" id="WP_110358931.1">
    <property type="nucleotide sequence ID" value="NZ_QFLI01000001.1"/>
</dbReference>
<dbReference type="InterPro" id="IPR020449">
    <property type="entry name" value="Tscrpt_reg_AraC-type_HTH"/>
</dbReference>
<reference evidence="5 6" key="1">
    <citation type="submission" date="2018-05" db="EMBL/GenBank/DDBJ databases">
        <title>Marinifilum breve JC075T sp. nov., a marine bacterium isolated from Yongle Blue Hole in the South China Sea.</title>
        <authorList>
            <person name="Fu T."/>
        </authorList>
    </citation>
    <scope>NUCLEOTIDE SEQUENCE [LARGE SCALE GENOMIC DNA]</scope>
    <source>
        <strain evidence="5 6">JC075</strain>
    </source>
</reference>
<evidence type="ECO:0000313" key="5">
    <source>
        <dbReference type="EMBL" id="PXY02772.1"/>
    </source>
</evidence>
<dbReference type="PRINTS" id="PR00032">
    <property type="entry name" value="HTHARAC"/>
</dbReference>
<dbReference type="AlphaFoldDB" id="A0A2V4A281"/>
<keyword evidence="6" id="KW-1185">Reference proteome</keyword>
<dbReference type="PROSITE" id="PS01124">
    <property type="entry name" value="HTH_ARAC_FAMILY_2"/>
    <property type="match status" value="1"/>
</dbReference>
<dbReference type="SUPFAM" id="SSF46689">
    <property type="entry name" value="Homeodomain-like"/>
    <property type="match status" value="2"/>
</dbReference>
<dbReference type="GO" id="GO:0003700">
    <property type="term" value="F:DNA-binding transcription factor activity"/>
    <property type="evidence" value="ECO:0007669"/>
    <property type="project" value="InterPro"/>
</dbReference>